<comment type="caution">
    <text evidence="1">The sequence shown here is derived from an EMBL/GenBank/DDBJ whole genome shotgun (WGS) entry which is preliminary data.</text>
</comment>
<keyword evidence="2" id="KW-1185">Reference proteome</keyword>
<organism evidence="1 2">
    <name type="scientific">Sphaerisporangium rhizosphaerae</name>
    <dbReference type="NCBI Taxonomy" id="2269375"/>
    <lineage>
        <taxon>Bacteria</taxon>
        <taxon>Bacillati</taxon>
        <taxon>Actinomycetota</taxon>
        <taxon>Actinomycetes</taxon>
        <taxon>Streptosporangiales</taxon>
        <taxon>Streptosporangiaceae</taxon>
        <taxon>Sphaerisporangium</taxon>
    </lineage>
</organism>
<dbReference type="RefSeq" id="WP_380830360.1">
    <property type="nucleotide sequence ID" value="NZ_JBHTCG010000028.1"/>
</dbReference>
<accession>A0ABW2PEH1</accession>
<evidence type="ECO:0000313" key="2">
    <source>
        <dbReference type="Proteomes" id="UP001596496"/>
    </source>
</evidence>
<protein>
    <submittedName>
        <fullName evidence="1">Uncharacterized protein</fullName>
    </submittedName>
</protein>
<dbReference type="EMBL" id="JBHTCG010000028">
    <property type="protein sequence ID" value="MFC7386630.1"/>
    <property type="molecule type" value="Genomic_DNA"/>
</dbReference>
<dbReference type="Proteomes" id="UP001596496">
    <property type="component" value="Unassembled WGS sequence"/>
</dbReference>
<reference evidence="2" key="1">
    <citation type="journal article" date="2019" name="Int. J. Syst. Evol. Microbiol.">
        <title>The Global Catalogue of Microorganisms (GCM) 10K type strain sequencing project: providing services to taxonomists for standard genome sequencing and annotation.</title>
        <authorList>
            <consortium name="The Broad Institute Genomics Platform"/>
            <consortium name="The Broad Institute Genome Sequencing Center for Infectious Disease"/>
            <person name="Wu L."/>
            <person name="Ma J."/>
        </authorList>
    </citation>
    <scope>NUCLEOTIDE SEQUENCE [LARGE SCALE GENOMIC DNA]</scope>
    <source>
        <strain evidence="2">CECT 7649</strain>
    </source>
</reference>
<sequence>MQLFLRNHVRNGAGLEATLLEAVTTHASDFAIADPTLEDRRRAVDGRLYVNVTDAAAPRWEDAGMPSEEGRPNLGLGARVVQPQAGREYAPVAMVTDHDAEV</sequence>
<name>A0ABW2PEH1_9ACTN</name>
<evidence type="ECO:0000313" key="1">
    <source>
        <dbReference type="EMBL" id="MFC7386630.1"/>
    </source>
</evidence>
<gene>
    <name evidence="1" type="ORF">ACFQSB_30790</name>
</gene>
<proteinExistence type="predicted"/>